<keyword evidence="9" id="KW-1185">Reference proteome</keyword>
<dbReference type="HOGENOM" id="CLU_358587_0_0_7"/>
<evidence type="ECO:0000313" key="9">
    <source>
        <dbReference type="Proteomes" id="UP000001351"/>
    </source>
</evidence>
<dbReference type="GO" id="GO:0043138">
    <property type="term" value="F:3'-5' DNA helicase activity"/>
    <property type="evidence" value="ECO:0007669"/>
    <property type="project" value="TreeGrafter"/>
</dbReference>
<evidence type="ECO:0000256" key="1">
    <source>
        <dbReference type="ARBA" id="ARBA00022741"/>
    </source>
</evidence>
<feature type="domain" description="UvrD-like helicase ATP-binding" evidence="6">
    <location>
        <begin position="276"/>
        <end position="548"/>
    </location>
</feature>
<dbReference type="PANTHER" id="PTHR11070:SF2">
    <property type="entry name" value="ATP-DEPENDENT DNA HELICASE SRS2"/>
    <property type="match status" value="1"/>
</dbReference>
<dbReference type="STRING" id="378806.STAUR_1962"/>
<dbReference type="Proteomes" id="UP000001351">
    <property type="component" value="Chromosome"/>
</dbReference>
<dbReference type="GO" id="GO:0003677">
    <property type="term" value="F:DNA binding"/>
    <property type="evidence" value="ECO:0007669"/>
    <property type="project" value="InterPro"/>
</dbReference>
<reference evidence="8 10" key="1">
    <citation type="submission" date="2006-04" db="EMBL/GenBank/DDBJ databases">
        <authorList>
            <person name="Nierman W.C."/>
        </authorList>
    </citation>
    <scope>NUCLEOTIDE SEQUENCE [LARGE SCALE GENOMIC DNA]</scope>
    <source>
        <strain evidence="8 10">DW4/3-1</strain>
    </source>
</reference>
<evidence type="ECO:0000259" key="6">
    <source>
        <dbReference type="Pfam" id="PF00580"/>
    </source>
</evidence>
<dbReference type="KEGG" id="sur:STAUR_1962"/>
<evidence type="ECO:0000256" key="4">
    <source>
        <dbReference type="ARBA" id="ARBA00022840"/>
    </source>
</evidence>
<keyword evidence="4" id="KW-0067">ATP-binding</keyword>
<dbReference type="eggNOG" id="COG0210">
    <property type="taxonomic scope" value="Bacteria"/>
</dbReference>
<dbReference type="PANTHER" id="PTHR11070">
    <property type="entry name" value="UVRD / RECB / PCRA DNA HELICASE FAMILY MEMBER"/>
    <property type="match status" value="1"/>
</dbReference>
<evidence type="ECO:0000256" key="3">
    <source>
        <dbReference type="ARBA" id="ARBA00022806"/>
    </source>
</evidence>
<dbReference type="RefSeq" id="WP_002613408.1">
    <property type="nucleotide sequence ID" value="NC_014623.1"/>
</dbReference>
<dbReference type="OrthoDB" id="5441773at2"/>
<dbReference type="GO" id="GO:0005524">
    <property type="term" value="F:ATP binding"/>
    <property type="evidence" value="ECO:0007669"/>
    <property type="project" value="UniProtKB-KW"/>
</dbReference>
<sequence>MKRQAHFLAITQQTASWLLTNTNYMRAVAAAIDQLASTSALNRSVLAVGSFRASATNDGRTVAIWNVDYLSNKGEESWAIVQLVDPFGLLSHSEVIDEVFERILFVANQRLQGLLVDVAFIPRHFPENVHTCIAGRGAEARQYRIGWSEQSVQTDTSEAKAIAIVGPTREADEFHEVVRVAAKTLPGLVRGANDLLSVVASRPPLETALFSTLADRFRPATADRFEDGPVAPPGLDTVAELEQVYATQDWTYEQWMSPTSPLTATQRGILQGDLFKRQPLRIIGAAGSGKTLLMMLLALRRLVEAESSGQPLRLLYIVHNAAMLHTTHQRFLTLGAGRFLPGSTQRLEITTLLEYSRNILGLEDSPVIHPDAFETKRYQRDFVAESFEEVLRQQAKSIAEAPILGQAKTSDEVKAVLISLIADEISVAIKGHGLTHERKRYVESDRRLSRLHGALQVNERSLVFEIFEKYHTKVFEELEMLDCDDIAVSLLARLHTPIWEMKRKKQGCDCVFVDEAQLFNENERRLFPLMTRGGSGHVEAVLAMDEAQQIRATSMPGLGLLGFETVASETLQMVHRSALPIIKLAFHVIQRTTDLFGPDFPDFTATCKASLPSDHPLVAKPRIAIAAPSLLSTAVLRQIQALRKNNIRQIAVVCHAERYWSELVTRLTSAKFPFLVLEQRGERIQSGKPLVVLSRPETIGGQEFDAVICVGLEQGVVPPRIDGNAALAATLEQQALREMYLAFTRARFQLSIVLSSTSAPTQVLQSAIQAQLIDSETSAPE</sequence>
<evidence type="ECO:0000313" key="8">
    <source>
        <dbReference type="EMBL" id="EAU67001.1"/>
    </source>
</evidence>
<evidence type="ECO:0000256" key="2">
    <source>
        <dbReference type="ARBA" id="ARBA00022801"/>
    </source>
</evidence>
<keyword evidence="1" id="KW-0547">Nucleotide-binding</keyword>
<dbReference type="InterPro" id="IPR027417">
    <property type="entry name" value="P-loop_NTPase"/>
</dbReference>
<dbReference type="Gene3D" id="3.40.50.300">
    <property type="entry name" value="P-loop containing nucleotide triphosphate hydrolases"/>
    <property type="match status" value="2"/>
</dbReference>
<gene>
    <name evidence="7" type="ordered locus">STAUR_1962</name>
    <name evidence="8" type="ORF">STIAU_3504</name>
</gene>
<evidence type="ECO:0000256" key="5">
    <source>
        <dbReference type="ARBA" id="ARBA00034923"/>
    </source>
</evidence>
<name>Q093X6_STIAD</name>
<organism evidence="8 10">
    <name type="scientific">Stigmatella aurantiaca (strain DW4/3-1)</name>
    <dbReference type="NCBI Taxonomy" id="378806"/>
    <lineage>
        <taxon>Bacteria</taxon>
        <taxon>Pseudomonadati</taxon>
        <taxon>Myxococcota</taxon>
        <taxon>Myxococcia</taxon>
        <taxon>Myxococcales</taxon>
        <taxon>Cystobacterineae</taxon>
        <taxon>Archangiaceae</taxon>
        <taxon>Stigmatella</taxon>
    </lineage>
</organism>
<accession>Q093X6</accession>
<keyword evidence="2" id="KW-0378">Hydrolase</keyword>
<dbReference type="GO" id="GO:0016787">
    <property type="term" value="F:hydrolase activity"/>
    <property type="evidence" value="ECO:0007669"/>
    <property type="project" value="UniProtKB-KW"/>
</dbReference>
<dbReference type="EMBL" id="AAMD01000042">
    <property type="protein sequence ID" value="EAU67001.1"/>
    <property type="molecule type" value="Genomic_DNA"/>
</dbReference>
<dbReference type="GO" id="GO:0000725">
    <property type="term" value="P:recombinational repair"/>
    <property type="evidence" value="ECO:0007669"/>
    <property type="project" value="TreeGrafter"/>
</dbReference>
<keyword evidence="3" id="KW-0347">Helicase</keyword>
<dbReference type="InterPro" id="IPR014016">
    <property type="entry name" value="UvrD-like_ATP-bd"/>
</dbReference>
<dbReference type="SUPFAM" id="SSF52540">
    <property type="entry name" value="P-loop containing nucleoside triphosphate hydrolases"/>
    <property type="match status" value="1"/>
</dbReference>
<dbReference type="PATRIC" id="fig|378806.16.peg.6195"/>
<dbReference type="Pfam" id="PF00580">
    <property type="entry name" value="UvrD-helicase"/>
    <property type="match status" value="1"/>
</dbReference>
<dbReference type="EMBL" id="CP002271">
    <property type="protein sequence ID" value="ADO69766.1"/>
    <property type="molecule type" value="Genomic_DNA"/>
</dbReference>
<reference evidence="7 9" key="2">
    <citation type="journal article" date="2011" name="Mol. Biol. Evol.">
        <title>Comparative genomic analysis of fruiting body formation in Myxococcales.</title>
        <authorList>
            <person name="Huntley S."/>
            <person name="Hamann N."/>
            <person name="Wegener-Feldbrugge S."/>
            <person name="Treuner-Lange A."/>
            <person name="Kube M."/>
            <person name="Reinhardt R."/>
            <person name="Klages S."/>
            <person name="Muller R."/>
            <person name="Ronning C.M."/>
            <person name="Nierman W.C."/>
            <person name="Sogaard-Andersen L."/>
        </authorList>
    </citation>
    <scope>NUCLEOTIDE SEQUENCE [LARGE SCALE GENOMIC DNA]</scope>
    <source>
        <strain evidence="7 9">DW4/3-1</strain>
    </source>
</reference>
<dbReference type="InterPro" id="IPR000212">
    <property type="entry name" value="DNA_helicase_UvrD/REP"/>
</dbReference>
<protein>
    <recommendedName>
        <fullName evidence="5">DNA 3'-5' helicase II</fullName>
    </recommendedName>
</protein>
<evidence type="ECO:0000313" key="10">
    <source>
        <dbReference type="Proteomes" id="UP000032702"/>
    </source>
</evidence>
<proteinExistence type="predicted"/>
<dbReference type="AlphaFoldDB" id="Q093X6"/>
<dbReference type="Proteomes" id="UP000032702">
    <property type="component" value="Unassembled WGS sequence"/>
</dbReference>
<evidence type="ECO:0000313" key="7">
    <source>
        <dbReference type="EMBL" id="ADO69766.1"/>
    </source>
</evidence>